<keyword evidence="2 5" id="KW-0812">Transmembrane</keyword>
<evidence type="ECO:0000256" key="2">
    <source>
        <dbReference type="ARBA" id="ARBA00022692"/>
    </source>
</evidence>
<evidence type="ECO:0000256" key="5">
    <source>
        <dbReference type="SAM" id="Phobius"/>
    </source>
</evidence>
<comment type="subcellular location">
    <subcellularLocation>
        <location evidence="1">Membrane</location>
        <topology evidence="1">Multi-pass membrane protein</topology>
    </subcellularLocation>
</comment>
<dbReference type="Proteomes" id="UP000266482">
    <property type="component" value="Unassembled WGS sequence"/>
</dbReference>
<accession>A0A3A1UQE3</accession>
<proteinExistence type="predicted"/>
<comment type="caution">
    <text evidence="6">The sequence shown here is derived from an EMBL/GenBank/DDBJ whole genome shotgun (WGS) entry which is preliminary data.</text>
</comment>
<evidence type="ECO:0000313" key="7">
    <source>
        <dbReference type="Proteomes" id="UP000266482"/>
    </source>
</evidence>
<evidence type="ECO:0000256" key="3">
    <source>
        <dbReference type="ARBA" id="ARBA00022989"/>
    </source>
</evidence>
<feature type="transmembrane region" description="Helical" evidence="5">
    <location>
        <begin position="6"/>
        <end position="30"/>
    </location>
</feature>
<dbReference type="AlphaFoldDB" id="A0A3A1UQE3"/>
<dbReference type="RefSeq" id="WP_119601385.1">
    <property type="nucleotide sequence ID" value="NZ_QXQA01000013.1"/>
</dbReference>
<dbReference type="GO" id="GO:0016020">
    <property type="term" value="C:membrane"/>
    <property type="evidence" value="ECO:0007669"/>
    <property type="project" value="UniProtKB-SubCell"/>
</dbReference>
<dbReference type="OrthoDB" id="2454358at2"/>
<evidence type="ECO:0000256" key="4">
    <source>
        <dbReference type="ARBA" id="ARBA00023136"/>
    </source>
</evidence>
<reference evidence="6 7" key="1">
    <citation type="submission" date="2018-09" db="EMBL/GenBank/DDBJ databases">
        <title>Paenibacillus aracenensis nov. sp. isolated from a cave in southern Spain.</title>
        <authorList>
            <person name="Jurado V."/>
            <person name="Gutierrez-Patricio S."/>
            <person name="Gonzalez-Pimentel J.L."/>
            <person name="Miller A.Z."/>
            <person name="Laiz L."/>
            <person name="Saiz-Jimenez C."/>
        </authorList>
    </citation>
    <scope>NUCLEOTIDE SEQUENCE [LARGE SCALE GENOMIC DNA]</scope>
    <source>
        <strain evidence="6 7">DSM 22867</strain>
    </source>
</reference>
<feature type="transmembrane region" description="Helical" evidence="5">
    <location>
        <begin position="69"/>
        <end position="87"/>
    </location>
</feature>
<gene>
    <name evidence="6" type="ORF">D3P08_18825</name>
</gene>
<sequence length="122" mass="13171">MTVFSIVLQSLLVIYYAFSGSAKIAGAKYWTDIFENLRLPQWFRVVTGAVQLAGAAALIIGYWYDGAVAWAGVWLGITMVAACLAHVRVKDSFSKTAPAIVFMALVILLTVVNADSLTLPLS</sequence>
<dbReference type="EMBL" id="QXQA01000013">
    <property type="protein sequence ID" value="RIX50759.1"/>
    <property type="molecule type" value="Genomic_DNA"/>
</dbReference>
<keyword evidence="3 5" id="KW-1133">Transmembrane helix</keyword>
<evidence type="ECO:0000313" key="6">
    <source>
        <dbReference type="EMBL" id="RIX50759.1"/>
    </source>
</evidence>
<organism evidence="6 7">
    <name type="scientific">Paenibacillus nanensis</name>
    <dbReference type="NCBI Taxonomy" id="393251"/>
    <lineage>
        <taxon>Bacteria</taxon>
        <taxon>Bacillati</taxon>
        <taxon>Bacillota</taxon>
        <taxon>Bacilli</taxon>
        <taxon>Bacillales</taxon>
        <taxon>Paenibacillaceae</taxon>
        <taxon>Paenibacillus</taxon>
    </lineage>
</organism>
<keyword evidence="4 5" id="KW-0472">Membrane</keyword>
<protein>
    <submittedName>
        <fullName evidence="6">DoxX family protein</fullName>
    </submittedName>
</protein>
<name>A0A3A1UQE3_9BACL</name>
<feature type="transmembrane region" description="Helical" evidence="5">
    <location>
        <begin position="99"/>
        <end position="119"/>
    </location>
</feature>
<dbReference type="InterPro" id="IPR032808">
    <property type="entry name" value="DoxX"/>
</dbReference>
<dbReference type="Pfam" id="PF13564">
    <property type="entry name" value="DoxX_2"/>
    <property type="match status" value="1"/>
</dbReference>
<feature type="transmembrane region" description="Helical" evidence="5">
    <location>
        <begin position="42"/>
        <end position="63"/>
    </location>
</feature>
<keyword evidence="7" id="KW-1185">Reference proteome</keyword>
<evidence type="ECO:0000256" key="1">
    <source>
        <dbReference type="ARBA" id="ARBA00004141"/>
    </source>
</evidence>